<keyword evidence="1" id="KW-0812">Transmembrane</keyword>
<feature type="transmembrane region" description="Helical" evidence="1">
    <location>
        <begin position="12"/>
        <end position="34"/>
    </location>
</feature>
<proteinExistence type="predicted"/>
<feature type="transmembrane region" description="Helical" evidence="1">
    <location>
        <begin position="585"/>
        <end position="603"/>
    </location>
</feature>
<name>A0A7I9WG90_9MYCO</name>
<feature type="transmembrane region" description="Helical" evidence="1">
    <location>
        <begin position="468"/>
        <end position="488"/>
    </location>
</feature>
<feature type="transmembrane region" description="Helical" evidence="1">
    <location>
        <begin position="136"/>
        <end position="158"/>
    </location>
</feature>
<evidence type="ECO:0000259" key="2">
    <source>
        <dbReference type="Pfam" id="PF01970"/>
    </source>
</evidence>
<keyword evidence="4" id="KW-1185">Reference proteome</keyword>
<comment type="caution">
    <text evidence="3">The sequence shown here is derived from an EMBL/GenBank/DDBJ whole genome shotgun (WGS) entry which is preliminary data.</text>
</comment>
<keyword evidence="1" id="KW-1133">Transmembrane helix</keyword>
<feature type="transmembrane region" description="Helical" evidence="1">
    <location>
        <begin position="526"/>
        <end position="546"/>
    </location>
</feature>
<gene>
    <name evidence="3" type="ORF">MMUR_08590</name>
</gene>
<keyword evidence="1" id="KW-0472">Membrane</keyword>
<dbReference type="RefSeq" id="WP_193488251.1">
    <property type="nucleotide sequence ID" value="NZ_BAAAMC010000028.1"/>
</dbReference>
<dbReference type="Proteomes" id="UP000465241">
    <property type="component" value="Unassembled WGS sequence"/>
</dbReference>
<feature type="domain" description="DUF112" evidence="2">
    <location>
        <begin position="18"/>
        <end position="441"/>
    </location>
</feature>
<feature type="transmembrane region" description="Helical" evidence="1">
    <location>
        <begin position="387"/>
        <end position="408"/>
    </location>
</feature>
<feature type="transmembrane region" description="Helical" evidence="1">
    <location>
        <begin position="663"/>
        <end position="686"/>
    </location>
</feature>
<feature type="transmembrane region" description="Helical" evidence="1">
    <location>
        <begin position="358"/>
        <end position="380"/>
    </location>
</feature>
<dbReference type="EMBL" id="BLKT01000003">
    <property type="protein sequence ID" value="GFG56723.1"/>
    <property type="molecule type" value="Genomic_DNA"/>
</dbReference>
<evidence type="ECO:0000313" key="4">
    <source>
        <dbReference type="Proteomes" id="UP000465241"/>
    </source>
</evidence>
<accession>A0A7I9WG90</accession>
<sequence>MLEAAFSALNQLVAPSSLVYLCLGVVAGLVIGMIPGLGGTAAVALLLPTVFILDPFQALALIIGASAVVHTSDTIASVVLGVPGSASAAVLLLDGHEMARRGEAGRALAIAFISSMIGGVIGAIGLTLTIPIARPLVLSFGAPELFMATVLGIAMTALLSGKSMLRGLTAAALGLLLGQVGAAPAAAEYRFTFSSIWLYEGLDLVAVALGVFGVAELIGFITRRNSISGSQQQKLHLRAGTKQGLRDIRKYWRHPLQGSLLGMWAGVLPGIGATAGTWMAYGQARATVSAKERQRFGKGDPRGVMAPEAANNSVEGGDLIPTLIFGIPGAASAAMLLGALLVFGIEPGPSMIESNLDIVYTIVWSLALGSVLGALLCFVLSPQLSRLAFVPLPVVAAGLAVILFASAYQGSRQMPFMVLMLILGAAGWIFKACDIPRAPFLIGFVLSLPLERYFYLTDSLYTFPEWSTRPAVLVMAAVLVCPVIWKLLKRTRTRIRPASAAGDVPPEPAEGPEETTDVQAPVMWRAATMVVISTVFLTAFIVSRGFVVEARLAPTIASVAGFVVALCAAVSDVRTWRRARDTQPVAQAVGGISTSAAVAAPLDDADERSVRQWGAELSDAVRGVAWLAGLIAGIYFLGMLIAAAVFVPLFLRTVARTRRLTAIVYTAAVVLILVLLRDFAGMHLPIGYLTPPGF</sequence>
<feature type="transmembrane region" description="Helical" evidence="1">
    <location>
        <begin position="438"/>
        <end position="456"/>
    </location>
</feature>
<feature type="transmembrane region" description="Helical" evidence="1">
    <location>
        <begin position="414"/>
        <end position="431"/>
    </location>
</feature>
<dbReference type="AlphaFoldDB" id="A0A7I9WG90"/>
<dbReference type="PANTHER" id="PTHR35342">
    <property type="entry name" value="TRICARBOXYLIC TRANSPORT PROTEIN"/>
    <property type="match status" value="1"/>
</dbReference>
<dbReference type="PANTHER" id="PTHR35342:SF5">
    <property type="entry name" value="TRICARBOXYLIC TRANSPORT PROTEIN"/>
    <property type="match status" value="1"/>
</dbReference>
<feature type="transmembrane region" description="Helical" evidence="1">
    <location>
        <begin position="41"/>
        <end position="69"/>
    </location>
</feature>
<feature type="transmembrane region" description="Helical" evidence="1">
    <location>
        <begin position="165"/>
        <end position="184"/>
    </location>
</feature>
<feature type="transmembrane region" description="Helical" evidence="1">
    <location>
        <begin position="552"/>
        <end position="573"/>
    </location>
</feature>
<dbReference type="Pfam" id="PF01970">
    <property type="entry name" value="TctA"/>
    <property type="match status" value="1"/>
</dbReference>
<evidence type="ECO:0000313" key="3">
    <source>
        <dbReference type="EMBL" id="GFG56723.1"/>
    </source>
</evidence>
<dbReference type="InterPro" id="IPR002823">
    <property type="entry name" value="DUF112_TM"/>
</dbReference>
<feature type="transmembrane region" description="Helical" evidence="1">
    <location>
        <begin position="323"/>
        <end position="346"/>
    </location>
</feature>
<organism evidence="3 4">
    <name type="scientific">Mycolicibacterium murale</name>
    <dbReference type="NCBI Taxonomy" id="182220"/>
    <lineage>
        <taxon>Bacteria</taxon>
        <taxon>Bacillati</taxon>
        <taxon>Actinomycetota</taxon>
        <taxon>Actinomycetes</taxon>
        <taxon>Mycobacteriales</taxon>
        <taxon>Mycobacteriaceae</taxon>
        <taxon>Mycolicibacterium</taxon>
    </lineage>
</organism>
<reference evidence="3 4" key="1">
    <citation type="journal article" date="2019" name="Emerg. Microbes Infect.">
        <title>Comprehensive subspecies identification of 175 nontuberculous mycobacteria species based on 7547 genomic profiles.</title>
        <authorList>
            <person name="Matsumoto Y."/>
            <person name="Kinjo T."/>
            <person name="Motooka D."/>
            <person name="Nabeya D."/>
            <person name="Jung N."/>
            <person name="Uechi K."/>
            <person name="Horii T."/>
            <person name="Iida T."/>
            <person name="Fujita J."/>
            <person name="Nakamura S."/>
        </authorList>
    </citation>
    <scope>NUCLEOTIDE SEQUENCE [LARGE SCALE GENOMIC DNA]</scope>
    <source>
        <strain evidence="3 4">JCM 13392</strain>
    </source>
</reference>
<feature type="transmembrane region" description="Helical" evidence="1">
    <location>
        <begin position="107"/>
        <end position="130"/>
    </location>
</feature>
<feature type="transmembrane region" description="Helical" evidence="1">
    <location>
        <begin position="75"/>
        <end position="95"/>
    </location>
</feature>
<protein>
    <submittedName>
        <fullName evidence="3">Membrane protein</fullName>
    </submittedName>
</protein>
<evidence type="ECO:0000256" key="1">
    <source>
        <dbReference type="SAM" id="Phobius"/>
    </source>
</evidence>
<feature type="transmembrane region" description="Helical" evidence="1">
    <location>
        <begin position="623"/>
        <end position="651"/>
    </location>
</feature>
<feature type="transmembrane region" description="Helical" evidence="1">
    <location>
        <begin position="204"/>
        <end position="222"/>
    </location>
</feature>